<dbReference type="PANTHER" id="PTHR43289:SF13">
    <property type="entry name" value="MITOGEN-ACTIVATED PROTEIN KINASE KINASE KINASE 20-RELATED"/>
    <property type="match status" value="1"/>
</dbReference>
<sequence>LNSCWLRNIEPGLTLFLSPGISQQLNFPNVIKYLNIEDNKLNIVLELADSGDLSQMIKYFKKKMRLIPERTIWKYFVQLCSTLEHMHSRRVMHCDIKPANGHIPATGEVKLGDLGLGRFFSSKTTATHSLGNTRTHAGTQTRIFRSSHRQERRHRNI</sequence>
<dbReference type="PANTHER" id="PTHR43289">
    <property type="entry name" value="MITOGEN-ACTIVATED PROTEIN KINASE KINASE KINASE 20-RELATED"/>
    <property type="match status" value="1"/>
</dbReference>
<evidence type="ECO:0000256" key="3">
    <source>
        <dbReference type="ARBA" id="ARBA00022777"/>
    </source>
</evidence>
<dbReference type="SUPFAM" id="SSF56112">
    <property type="entry name" value="Protein kinase-like (PK-like)"/>
    <property type="match status" value="1"/>
</dbReference>
<dbReference type="InterPro" id="IPR011009">
    <property type="entry name" value="Kinase-like_dom_sf"/>
</dbReference>
<evidence type="ECO:0000259" key="5">
    <source>
        <dbReference type="PROSITE" id="PS50011"/>
    </source>
</evidence>
<dbReference type="GO" id="GO:0030071">
    <property type="term" value="P:regulation of mitotic metaphase/anaphase transition"/>
    <property type="evidence" value="ECO:0007669"/>
    <property type="project" value="TreeGrafter"/>
</dbReference>
<dbReference type="SMART" id="SM00220">
    <property type="entry name" value="S_TKc"/>
    <property type="match status" value="1"/>
</dbReference>
<dbReference type="InterPro" id="IPR000719">
    <property type="entry name" value="Prot_kinase_dom"/>
</dbReference>
<dbReference type="AlphaFoldDB" id="A0AAZ3PKP4"/>
<evidence type="ECO:0000313" key="6">
    <source>
        <dbReference type="Ensembl" id="ENSOTSP00005117206.1"/>
    </source>
</evidence>
<name>A0AAZ3PKP4_ONCTS</name>
<dbReference type="PROSITE" id="PS50011">
    <property type="entry name" value="PROTEIN_KINASE_DOM"/>
    <property type="match status" value="1"/>
</dbReference>
<dbReference type="GO" id="GO:0043123">
    <property type="term" value="P:positive regulation of canonical NF-kappaB signal transduction"/>
    <property type="evidence" value="ECO:0007669"/>
    <property type="project" value="TreeGrafter"/>
</dbReference>
<dbReference type="Ensembl" id="ENSOTST00005119681.1">
    <property type="protein sequence ID" value="ENSOTSP00005117206.1"/>
    <property type="gene ID" value="ENSOTSG00005049495.1"/>
</dbReference>
<organism evidence="6 7">
    <name type="scientific">Oncorhynchus tshawytscha</name>
    <name type="common">Chinook salmon</name>
    <name type="synonym">Salmo tshawytscha</name>
    <dbReference type="NCBI Taxonomy" id="74940"/>
    <lineage>
        <taxon>Eukaryota</taxon>
        <taxon>Metazoa</taxon>
        <taxon>Chordata</taxon>
        <taxon>Craniata</taxon>
        <taxon>Vertebrata</taxon>
        <taxon>Euteleostomi</taxon>
        <taxon>Actinopterygii</taxon>
        <taxon>Neopterygii</taxon>
        <taxon>Teleostei</taxon>
        <taxon>Protacanthopterygii</taxon>
        <taxon>Salmoniformes</taxon>
        <taxon>Salmonidae</taxon>
        <taxon>Salmoninae</taxon>
        <taxon>Oncorhynchus</taxon>
    </lineage>
</organism>
<reference evidence="6" key="3">
    <citation type="submission" date="2025-09" db="UniProtKB">
        <authorList>
            <consortium name="Ensembl"/>
        </authorList>
    </citation>
    <scope>IDENTIFICATION</scope>
</reference>
<reference evidence="6" key="2">
    <citation type="submission" date="2025-08" db="UniProtKB">
        <authorList>
            <consortium name="Ensembl"/>
        </authorList>
    </citation>
    <scope>IDENTIFICATION</scope>
</reference>
<gene>
    <name evidence="6" type="primary">NEK6</name>
</gene>
<keyword evidence="3" id="KW-0418">Kinase</keyword>
<keyword evidence="4" id="KW-0067">ATP-binding</keyword>
<evidence type="ECO:0000256" key="2">
    <source>
        <dbReference type="ARBA" id="ARBA00022741"/>
    </source>
</evidence>
<keyword evidence="2" id="KW-0547">Nucleotide-binding</keyword>
<dbReference type="GO" id="GO:0007059">
    <property type="term" value="P:chromosome segregation"/>
    <property type="evidence" value="ECO:0007669"/>
    <property type="project" value="TreeGrafter"/>
</dbReference>
<dbReference type="Proteomes" id="UP000694402">
    <property type="component" value="Unassembled WGS sequence"/>
</dbReference>
<dbReference type="Pfam" id="PF00069">
    <property type="entry name" value="Pkinase"/>
    <property type="match status" value="1"/>
</dbReference>
<dbReference type="GO" id="GO:0005829">
    <property type="term" value="C:cytosol"/>
    <property type="evidence" value="ECO:0007669"/>
    <property type="project" value="TreeGrafter"/>
</dbReference>
<evidence type="ECO:0000256" key="4">
    <source>
        <dbReference type="ARBA" id="ARBA00022840"/>
    </source>
</evidence>
<reference evidence="7" key="1">
    <citation type="journal article" date="2018" name="PLoS ONE">
        <title>Chinook salmon (Oncorhynchus tshawytscha) genome and transcriptome.</title>
        <authorList>
            <person name="Christensen K.A."/>
            <person name="Leong J.S."/>
            <person name="Sakhrani D."/>
            <person name="Biagi C.A."/>
            <person name="Minkley D.R."/>
            <person name="Withler R.E."/>
            <person name="Rondeau E.B."/>
            <person name="Koop B.F."/>
            <person name="Devlin R.H."/>
        </authorList>
    </citation>
    <scope>NUCLEOTIDE SEQUENCE [LARGE SCALE GENOMIC DNA]</scope>
</reference>
<protein>
    <submittedName>
        <fullName evidence="6">NIMA related kinase 6</fullName>
    </submittedName>
</protein>
<keyword evidence="1" id="KW-0808">Transferase</keyword>
<keyword evidence="7" id="KW-1185">Reference proteome</keyword>
<proteinExistence type="predicted"/>
<dbReference type="GO" id="GO:0005524">
    <property type="term" value="F:ATP binding"/>
    <property type="evidence" value="ECO:0007669"/>
    <property type="project" value="UniProtKB-KW"/>
</dbReference>
<accession>A0AAZ3PKP4</accession>
<feature type="domain" description="Protein kinase" evidence="5">
    <location>
        <begin position="1"/>
        <end position="157"/>
    </location>
</feature>
<dbReference type="Gene3D" id="3.30.200.20">
    <property type="entry name" value="Phosphorylase Kinase, domain 1"/>
    <property type="match status" value="1"/>
</dbReference>
<evidence type="ECO:0000313" key="7">
    <source>
        <dbReference type="Proteomes" id="UP000694402"/>
    </source>
</evidence>
<dbReference type="GO" id="GO:0004674">
    <property type="term" value="F:protein serine/threonine kinase activity"/>
    <property type="evidence" value="ECO:0007669"/>
    <property type="project" value="TreeGrafter"/>
</dbReference>
<dbReference type="GeneTree" id="ENSGT00940000159990"/>
<evidence type="ECO:0000256" key="1">
    <source>
        <dbReference type="ARBA" id="ARBA00022679"/>
    </source>
</evidence>
<dbReference type="Gene3D" id="1.10.510.10">
    <property type="entry name" value="Transferase(Phosphotransferase) domain 1"/>
    <property type="match status" value="1"/>
</dbReference>